<keyword evidence="3" id="KW-0186">Copper</keyword>
<feature type="domain" description="Apple" evidence="8">
    <location>
        <begin position="107"/>
        <end position="151"/>
    </location>
</feature>
<evidence type="ECO:0000256" key="2">
    <source>
        <dbReference type="ARBA" id="ARBA00022737"/>
    </source>
</evidence>
<reference evidence="9" key="1">
    <citation type="submission" date="2013-12" db="EMBL/GenBank/DDBJ databases">
        <title>The Genome Sequence of Aphanomyces astaci APO3.</title>
        <authorList>
            <consortium name="The Broad Institute Genomics Platform"/>
            <person name="Russ C."/>
            <person name="Tyler B."/>
            <person name="van West P."/>
            <person name="Dieguez-Uribeondo J."/>
            <person name="Young S.K."/>
            <person name="Zeng Q."/>
            <person name="Gargeya S."/>
            <person name="Fitzgerald M."/>
            <person name="Abouelleil A."/>
            <person name="Alvarado L."/>
            <person name="Chapman S.B."/>
            <person name="Gainer-Dewar J."/>
            <person name="Goldberg J."/>
            <person name="Griggs A."/>
            <person name="Gujja S."/>
            <person name="Hansen M."/>
            <person name="Howarth C."/>
            <person name="Imamovic A."/>
            <person name="Ireland A."/>
            <person name="Larimer J."/>
            <person name="McCowan C."/>
            <person name="Murphy C."/>
            <person name="Pearson M."/>
            <person name="Poon T.W."/>
            <person name="Priest M."/>
            <person name="Roberts A."/>
            <person name="Saif S."/>
            <person name="Shea T."/>
            <person name="Sykes S."/>
            <person name="Wortman J."/>
            <person name="Nusbaum C."/>
            <person name="Birren B."/>
        </authorList>
    </citation>
    <scope>NUCLEOTIDE SEQUENCE [LARGE SCALE GENOMIC DNA]</scope>
    <source>
        <strain evidence="9">APO3</strain>
    </source>
</reference>
<evidence type="ECO:0000256" key="1">
    <source>
        <dbReference type="ARBA" id="ARBA00022723"/>
    </source>
</evidence>
<dbReference type="Gene3D" id="3.50.4.10">
    <property type="entry name" value="Hepatocyte Growth Factor"/>
    <property type="match status" value="2"/>
</dbReference>
<dbReference type="PANTHER" id="PTHR11474">
    <property type="entry name" value="TYROSINASE FAMILY MEMBER"/>
    <property type="match status" value="1"/>
</dbReference>
<feature type="region of interest" description="Disordered" evidence="5">
    <location>
        <begin position="387"/>
        <end position="545"/>
    </location>
</feature>
<evidence type="ECO:0000256" key="4">
    <source>
        <dbReference type="ARBA" id="ARBA00023157"/>
    </source>
</evidence>
<dbReference type="SUPFAM" id="SSF48056">
    <property type="entry name" value="Di-copper centre-containing domain"/>
    <property type="match status" value="1"/>
</dbReference>
<dbReference type="CDD" id="cd01100">
    <property type="entry name" value="APPLE_Factor_XI_like"/>
    <property type="match status" value="1"/>
</dbReference>
<evidence type="ECO:0000259" key="8">
    <source>
        <dbReference type="Pfam" id="PF14295"/>
    </source>
</evidence>
<keyword evidence="1" id="KW-0479">Metal-binding</keyword>
<evidence type="ECO:0000259" key="7">
    <source>
        <dbReference type="Pfam" id="PF00264"/>
    </source>
</evidence>
<dbReference type="PRINTS" id="PR00092">
    <property type="entry name" value="TYROSINASE"/>
</dbReference>
<dbReference type="AlphaFoldDB" id="W4GL89"/>
<feature type="compositionally biased region" description="Low complexity" evidence="5">
    <location>
        <begin position="312"/>
        <end position="325"/>
    </location>
</feature>
<name>W4GL89_APHAT</name>
<dbReference type="Pfam" id="PF00264">
    <property type="entry name" value="Tyrosinase"/>
    <property type="match status" value="1"/>
</dbReference>
<dbReference type="GeneID" id="20809025"/>
<dbReference type="Pfam" id="PF14295">
    <property type="entry name" value="PAN_4"/>
    <property type="match status" value="3"/>
</dbReference>
<feature type="compositionally biased region" description="Basic residues" evidence="5">
    <location>
        <begin position="191"/>
        <end position="203"/>
    </location>
</feature>
<keyword evidence="4" id="KW-1015">Disulfide bond</keyword>
<sequence>MVTARAALLGLALLSARTNADECTNLIDHVDYKGHDVGSTAQPDAADCCGDCSDHDSCKVWVWTNYHGGTCWFKSQGTEVTAYYGAKSGALPTPTLSPRYSELADNVDYYGNDISTTKQKFAESCGEDCDITDGCQLFVWTSHEGGTCWLKHSHSGPTDVYGVKSAYRVPTTTVTPAPTTMVNPAPTTRAGRLKHSHSKRAKPTCRPTTTETPAYSTRTPASASRPTTTETPAYSTRTPASASRPTTTETPAYSTRIPASACRSTTTATPAYSTRTPASACQPTTTATPAPTTTVTTPAPTTTVTPTPPTTVTPAPITTVTPAPKTTVTPAPATIMTPAPNCDITDGCQLFVWTSHEGGTCWLKHSHSGPTDVYGVKSAYRVPTTTVTPAPTTMVNPAPPTRAGRLKHSHSKRAKPTCRPTTTETPAYSTRTPASASRPTTTETPAYSTRTPASASRPTTTETPAYSTRIPASACRSTTTATPAYSTRTPASACQPTTTATPAPTTTVTTPAPTTTVTPTPPTTVTPAPITTVTPAPKTTPAPVACPPRVRKPWNVLDSGAKRLFLSALEVSMDRGLFQRFLAIHNDMVSNKEAHNSCVFWFWHRKYMLAFEDMLRDLGPSFACVTLTYFDWVEDYANFKAKKCSNFGTCSPILKDFGGAVHTNSSTPASSDLLIFDHSYPDLVCADASPNNHFCPVVEPGARCDHCLPRNATSWTEGLLSEEWDVDILKGYLQLAEPTPSIKQVSADIELGAHGMLHALLGGVMGNPYSSPADSIFYAHHTAVDMLHAIYHHCKVEPLGLAEDGKKSFIQSFEGCTTGNDETITATSRVQSKVTVHGVQIDAEDDKLVGKYFKDLPSQYWELTDTRDFGARAYSYQFNGLLARLYTNCGAAEPVPGARSAHEIEHVLRSIDSPADQNQVDFNKEALAQGASQGLTPTQVETELKKMALLVKAFCLPGSVVPYSDEFKAVWKIRDRRPSVVLLEDLKAGRVTMQLANWRAFLATYFECTKVPATIV</sequence>
<evidence type="ECO:0000313" key="9">
    <source>
        <dbReference type="EMBL" id="ETV79809.1"/>
    </source>
</evidence>
<dbReference type="InterPro" id="IPR003609">
    <property type="entry name" value="Pan_app"/>
</dbReference>
<feature type="signal peptide" evidence="6">
    <location>
        <begin position="1"/>
        <end position="20"/>
    </location>
</feature>
<evidence type="ECO:0000256" key="3">
    <source>
        <dbReference type="ARBA" id="ARBA00023008"/>
    </source>
</evidence>
<feature type="compositionally biased region" description="Low complexity" evidence="5">
    <location>
        <begin position="387"/>
        <end position="396"/>
    </location>
</feature>
<dbReference type="PANTHER" id="PTHR11474:SF126">
    <property type="entry name" value="TYROSINASE-LIKE PROTEIN TYR-1-RELATED"/>
    <property type="match status" value="1"/>
</dbReference>
<dbReference type="GO" id="GO:0006508">
    <property type="term" value="P:proteolysis"/>
    <property type="evidence" value="ECO:0007669"/>
    <property type="project" value="InterPro"/>
</dbReference>
<dbReference type="EMBL" id="KI913127">
    <property type="protein sequence ID" value="ETV79809.1"/>
    <property type="molecule type" value="Genomic_DNA"/>
</dbReference>
<dbReference type="InterPro" id="IPR008922">
    <property type="entry name" value="Di-copper_centre_dom_sf"/>
</dbReference>
<feature type="chain" id="PRO_5004841267" description="Tyrosinase copper-binding domain-containing protein" evidence="6">
    <location>
        <begin position="21"/>
        <end position="1016"/>
    </location>
</feature>
<feature type="region of interest" description="Disordered" evidence="5">
    <location>
        <begin position="174"/>
        <end position="325"/>
    </location>
</feature>
<keyword evidence="6" id="KW-0732">Signal</keyword>
<evidence type="ECO:0000256" key="5">
    <source>
        <dbReference type="SAM" id="MobiDB-lite"/>
    </source>
</evidence>
<dbReference type="VEuPathDB" id="FungiDB:H257_07029"/>
<dbReference type="STRING" id="112090.W4GL89"/>
<dbReference type="GO" id="GO:0016491">
    <property type="term" value="F:oxidoreductase activity"/>
    <property type="evidence" value="ECO:0007669"/>
    <property type="project" value="InterPro"/>
</dbReference>
<evidence type="ECO:0008006" key="10">
    <source>
        <dbReference type="Google" id="ProtNLM"/>
    </source>
</evidence>
<accession>W4GL89</accession>
<feature type="compositionally biased region" description="Polar residues" evidence="5">
    <location>
        <begin position="206"/>
        <end position="253"/>
    </location>
</feature>
<feature type="compositionally biased region" description="Polar residues" evidence="5">
    <location>
        <begin position="419"/>
        <end position="466"/>
    </location>
</feature>
<feature type="compositionally biased region" description="Low complexity" evidence="5">
    <location>
        <begin position="263"/>
        <end position="305"/>
    </location>
</feature>
<dbReference type="RefSeq" id="XP_009830745.1">
    <property type="nucleotide sequence ID" value="XM_009832443.1"/>
</dbReference>
<dbReference type="InterPro" id="IPR000177">
    <property type="entry name" value="Apple"/>
</dbReference>
<keyword evidence="2" id="KW-0677">Repeat</keyword>
<feature type="domain" description="Apple" evidence="8">
    <location>
        <begin position="342"/>
        <end position="364"/>
    </location>
</feature>
<feature type="compositionally biased region" description="Low complexity" evidence="5">
    <location>
        <begin position="525"/>
        <end position="537"/>
    </location>
</feature>
<dbReference type="GO" id="GO:0005576">
    <property type="term" value="C:extracellular region"/>
    <property type="evidence" value="ECO:0007669"/>
    <property type="project" value="InterPro"/>
</dbReference>
<feature type="compositionally biased region" description="Low complexity" evidence="5">
    <location>
        <begin position="174"/>
        <end position="188"/>
    </location>
</feature>
<dbReference type="OrthoDB" id="6132182at2759"/>
<feature type="compositionally biased region" description="Basic residues" evidence="5">
    <location>
        <begin position="404"/>
        <end position="416"/>
    </location>
</feature>
<dbReference type="InterPro" id="IPR050316">
    <property type="entry name" value="Tyrosinase/Hemocyanin"/>
</dbReference>
<protein>
    <recommendedName>
        <fullName evidence="10">Tyrosinase copper-binding domain-containing protein</fullName>
    </recommendedName>
</protein>
<evidence type="ECO:0000256" key="6">
    <source>
        <dbReference type="SAM" id="SignalP"/>
    </source>
</evidence>
<dbReference type="InterPro" id="IPR002227">
    <property type="entry name" value="Tyrosinase_Cu-bd"/>
</dbReference>
<gene>
    <name evidence="9" type="ORF">H257_07029</name>
</gene>
<feature type="domain" description="Apple" evidence="8">
    <location>
        <begin position="30"/>
        <end position="74"/>
    </location>
</feature>
<dbReference type="GO" id="GO:0046872">
    <property type="term" value="F:metal ion binding"/>
    <property type="evidence" value="ECO:0007669"/>
    <property type="project" value="UniProtKB-KW"/>
</dbReference>
<dbReference type="Gene3D" id="1.10.1280.10">
    <property type="entry name" value="Di-copper center containing domain from catechol oxidase"/>
    <property type="match status" value="1"/>
</dbReference>
<proteinExistence type="predicted"/>
<feature type="domain" description="Tyrosinase copper-binding" evidence="7">
    <location>
        <begin position="578"/>
        <end position="792"/>
    </location>
</feature>
<feature type="compositionally biased region" description="Low complexity" evidence="5">
    <location>
        <begin position="476"/>
        <end position="518"/>
    </location>
</feature>
<organism evidence="9">
    <name type="scientific">Aphanomyces astaci</name>
    <name type="common">Crayfish plague agent</name>
    <dbReference type="NCBI Taxonomy" id="112090"/>
    <lineage>
        <taxon>Eukaryota</taxon>
        <taxon>Sar</taxon>
        <taxon>Stramenopiles</taxon>
        <taxon>Oomycota</taxon>
        <taxon>Saprolegniomycetes</taxon>
        <taxon>Saprolegniales</taxon>
        <taxon>Verrucalvaceae</taxon>
        <taxon>Aphanomyces</taxon>
    </lineage>
</organism>